<reference evidence="4 5" key="1">
    <citation type="submission" date="2017-01" db="EMBL/GenBank/DDBJ databases">
        <title>Draft genome sequence of an E. coli strain isolated from human, in Amazon, Brazil.</title>
        <authorList>
            <person name="Moura Q."/>
            <person name="Fernandes M.R."/>
            <person name="Cerdeira L."/>
            <person name="Vianello M."/>
            <person name="Souza T.A."/>
            <person name="Ienne S."/>
            <person name="Lincopan N."/>
        </authorList>
    </citation>
    <scope>NUCLEOTIDE SEQUENCE [LARGE SCALE GENOMIC DNA]</scope>
    <source>
        <strain evidence="4 5">ICBEcBL-II-13</strain>
    </source>
</reference>
<gene>
    <name evidence="4" type="ORF">BXT93_11590</name>
</gene>
<evidence type="ECO:0000256" key="1">
    <source>
        <dbReference type="ARBA" id="ARBA00006849"/>
    </source>
</evidence>
<protein>
    <submittedName>
        <fullName evidence="4">Xanthine dehydrogenase molybdenum-binding subunit XdhA</fullName>
    </submittedName>
</protein>
<comment type="similarity">
    <text evidence="1">Belongs to the xanthine dehydrogenase family.</text>
</comment>
<dbReference type="EMBL" id="MTPS01000175">
    <property type="protein sequence ID" value="ONG34775.1"/>
    <property type="molecule type" value="Genomic_DNA"/>
</dbReference>
<organism evidence="4 5">
    <name type="scientific">Escherichia coli</name>
    <dbReference type="NCBI Taxonomy" id="562"/>
    <lineage>
        <taxon>Bacteria</taxon>
        <taxon>Pseudomonadati</taxon>
        <taxon>Pseudomonadota</taxon>
        <taxon>Gammaproteobacteria</taxon>
        <taxon>Enterobacterales</taxon>
        <taxon>Enterobacteriaceae</taxon>
        <taxon>Escherichia</taxon>
    </lineage>
</organism>
<feature type="non-terminal residue" evidence="4">
    <location>
        <position position="1"/>
    </location>
</feature>
<accession>A0A1V2GF71</accession>
<feature type="domain" description="Aldehyde oxidase/xanthine dehydrogenase second molybdopterin binding" evidence="3">
    <location>
        <begin position="2"/>
        <end position="193"/>
    </location>
</feature>
<evidence type="ECO:0000256" key="2">
    <source>
        <dbReference type="ARBA" id="ARBA00022505"/>
    </source>
</evidence>
<keyword evidence="2" id="KW-0500">Molybdenum</keyword>
<dbReference type="Gene3D" id="3.30.365.10">
    <property type="entry name" value="Aldehyde oxidase/xanthine dehydrogenase, molybdopterin binding domain"/>
    <property type="match status" value="2"/>
</dbReference>
<dbReference type="InterPro" id="IPR016208">
    <property type="entry name" value="Ald_Oxase/xanthine_DH-like"/>
</dbReference>
<name>A0A1V2GF71_ECOLX</name>
<dbReference type="PANTHER" id="PTHR11908:SF132">
    <property type="entry name" value="ALDEHYDE OXIDASE 1-RELATED"/>
    <property type="match status" value="1"/>
</dbReference>
<dbReference type="PANTHER" id="PTHR11908">
    <property type="entry name" value="XANTHINE DEHYDROGENASE"/>
    <property type="match status" value="1"/>
</dbReference>
<dbReference type="SUPFAM" id="SSF56003">
    <property type="entry name" value="Molybdenum cofactor-binding domain"/>
    <property type="match status" value="1"/>
</dbReference>
<proteinExistence type="inferred from homology"/>
<comment type="caution">
    <text evidence="4">The sequence shown here is derived from an EMBL/GenBank/DDBJ whole genome shotgun (WGS) entry which is preliminary data.</text>
</comment>
<sequence>SDMRVISTQDTDVTPFDPGAFASRQSYVAAPALRSAALLLKEKIIAHAAVMLHQSAMNLTLIKGHIVLIERPEEPLMSLKDLAMDAFYHPERGGQLSAESSIKTTTNPPAFGCTFVDLTIDIALCKITINRILNVHDSGHILNPLLAEGQVHGGMGMGIGWALFEEMIIDAKSGVVRNPNLLDYKMPTMPDLPQLESAFVEINEPQSAYGHKSLGEPPIIPVAAAIRNAVKMATGVAINTLPLTPKRLYEEFHLAGLI</sequence>
<dbReference type="AlphaFoldDB" id="A0A1V2GF71"/>
<dbReference type="GO" id="GO:0005506">
    <property type="term" value="F:iron ion binding"/>
    <property type="evidence" value="ECO:0007669"/>
    <property type="project" value="InterPro"/>
</dbReference>
<evidence type="ECO:0000313" key="4">
    <source>
        <dbReference type="EMBL" id="ONG34775.1"/>
    </source>
</evidence>
<evidence type="ECO:0000259" key="3">
    <source>
        <dbReference type="Pfam" id="PF20256"/>
    </source>
</evidence>
<dbReference type="Pfam" id="PF20256">
    <property type="entry name" value="MoCoBD_2"/>
    <property type="match status" value="1"/>
</dbReference>
<dbReference type="InterPro" id="IPR046867">
    <property type="entry name" value="AldOxase/xan_DH_MoCoBD2"/>
</dbReference>
<evidence type="ECO:0000313" key="5">
    <source>
        <dbReference type="Proteomes" id="UP000188967"/>
    </source>
</evidence>
<dbReference type="InterPro" id="IPR037165">
    <property type="entry name" value="AldOxase/xan_DH_Mopterin-bd_sf"/>
</dbReference>
<dbReference type="Proteomes" id="UP000188967">
    <property type="component" value="Unassembled WGS sequence"/>
</dbReference>
<dbReference type="GO" id="GO:0016491">
    <property type="term" value="F:oxidoreductase activity"/>
    <property type="evidence" value="ECO:0007669"/>
    <property type="project" value="InterPro"/>
</dbReference>